<dbReference type="Proteomes" id="UP000019489">
    <property type="component" value="Unassembled WGS sequence"/>
</dbReference>
<feature type="binding site" evidence="15">
    <location>
        <begin position="235"/>
        <end position="238"/>
    </location>
    <ligand>
        <name>ATP</name>
        <dbReference type="ChEBI" id="CHEBI:30616"/>
    </ligand>
</feature>
<dbReference type="AlphaFoldDB" id="W9GBK7"/>
<organism evidence="17 18">
    <name type="scientific">Intrasporangium oryzae NRRL B-24470</name>
    <dbReference type="NCBI Taxonomy" id="1386089"/>
    <lineage>
        <taxon>Bacteria</taxon>
        <taxon>Bacillati</taxon>
        <taxon>Actinomycetota</taxon>
        <taxon>Actinomycetes</taxon>
        <taxon>Micrococcales</taxon>
        <taxon>Intrasporangiaceae</taxon>
        <taxon>Intrasporangium</taxon>
    </lineage>
</organism>
<comment type="similarity">
    <text evidence="3 15">Belongs to the pantothenate synthetase family.</text>
</comment>
<feature type="binding site" evidence="15">
    <location>
        <position position="111"/>
    </location>
    <ligand>
        <name>beta-alanine</name>
        <dbReference type="ChEBI" id="CHEBI:57966"/>
    </ligand>
</feature>
<evidence type="ECO:0000256" key="14">
    <source>
        <dbReference type="ARBA" id="ARBA00077433"/>
    </source>
</evidence>
<feature type="compositionally biased region" description="Low complexity" evidence="16">
    <location>
        <begin position="12"/>
        <end position="41"/>
    </location>
</feature>
<evidence type="ECO:0000256" key="9">
    <source>
        <dbReference type="ARBA" id="ARBA00022741"/>
    </source>
</evidence>
<evidence type="ECO:0000256" key="10">
    <source>
        <dbReference type="ARBA" id="ARBA00022840"/>
    </source>
</evidence>
<feature type="region of interest" description="Disordered" evidence="16">
    <location>
        <begin position="1"/>
        <end position="52"/>
    </location>
</feature>
<evidence type="ECO:0000256" key="11">
    <source>
        <dbReference type="ARBA" id="ARBA00032806"/>
    </source>
</evidence>
<evidence type="ECO:0000256" key="16">
    <source>
        <dbReference type="SAM" id="MobiDB-lite"/>
    </source>
</evidence>
<keyword evidence="8 15" id="KW-0566">Pantothenate biosynthesis</keyword>
<dbReference type="GO" id="GO:0005829">
    <property type="term" value="C:cytosol"/>
    <property type="evidence" value="ECO:0007669"/>
    <property type="project" value="TreeGrafter"/>
</dbReference>
<sequence length="343" mass="36635">MTTRPDAANTEAPDPTATTGHTTSPTSDPTPDPTATDLAASSDGVGGTRAGLPVVARTREELREARARLDDGDVAVVMTMGALHDGHATLIRTARRTHAHVVVTIFLNPLQFGPKEDLSRYPRTFDADLEICREAGVDLVFAPTPDVVYPDGDPGVRISAGPLGDVLEGQSRPGHFDGMLTVVAKLMHLTRCTSAYFGQKDAQQLLLIRRMCRDLDFPVNVVSVPTVREPDGLAMSSRNTYLTPSDRETALCLSAALRAGAAAAEEGPSAIRRAARAVLVREPLALVDYLVLVDPHTLVDVPEWYRGEALLAVAGRVGTTRLIDNLPVLVGPRGGPLETFSQP</sequence>
<comment type="subcellular location">
    <subcellularLocation>
        <location evidence="1 15">Cytoplasm</location>
    </subcellularLocation>
</comment>
<dbReference type="UniPathway" id="UPA00028">
    <property type="reaction ID" value="UER00005"/>
</dbReference>
<dbReference type="GO" id="GO:0005524">
    <property type="term" value="F:ATP binding"/>
    <property type="evidence" value="ECO:0007669"/>
    <property type="project" value="UniProtKB-KW"/>
</dbReference>
<evidence type="ECO:0000313" key="18">
    <source>
        <dbReference type="Proteomes" id="UP000019489"/>
    </source>
</evidence>
<dbReference type="GO" id="GO:0015940">
    <property type="term" value="P:pantothenate biosynthetic process"/>
    <property type="evidence" value="ECO:0007669"/>
    <property type="project" value="UniProtKB-UniRule"/>
</dbReference>
<comment type="subunit">
    <text evidence="15">Homodimer.</text>
</comment>
<proteinExistence type="inferred from homology"/>
<evidence type="ECO:0000256" key="15">
    <source>
        <dbReference type="HAMAP-Rule" id="MF_00158"/>
    </source>
</evidence>
<evidence type="ECO:0000256" key="12">
    <source>
        <dbReference type="ARBA" id="ARBA00048258"/>
    </source>
</evidence>
<dbReference type="PATRIC" id="fig|1386089.3.peg.52"/>
<dbReference type="NCBIfam" id="TIGR00018">
    <property type="entry name" value="panC"/>
    <property type="match status" value="1"/>
</dbReference>
<dbReference type="PANTHER" id="PTHR21299">
    <property type="entry name" value="CYTIDYLATE KINASE/PANTOATE-BETA-ALANINE LIGASE"/>
    <property type="match status" value="1"/>
</dbReference>
<comment type="catalytic activity">
    <reaction evidence="12 15">
        <text>(R)-pantoate + beta-alanine + ATP = (R)-pantothenate + AMP + diphosphate + H(+)</text>
        <dbReference type="Rhea" id="RHEA:10912"/>
        <dbReference type="ChEBI" id="CHEBI:15378"/>
        <dbReference type="ChEBI" id="CHEBI:15980"/>
        <dbReference type="ChEBI" id="CHEBI:29032"/>
        <dbReference type="ChEBI" id="CHEBI:30616"/>
        <dbReference type="ChEBI" id="CHEBI:33019"/>
        <dbReference type="ChEBI" id="CHEBI:57966"/>
        <dbReference type="ChEBI" id="CHEBI:456215"/>
        <dbReference type="EC" id="6.3.2.1"/>
    </reaction>
</comment>
<protein>
    <recommendedName>
        <fullName evidence="5 15">Pantothenate synthetase</fullName>
        <shortName evidence="15">PS</shortName>
        <ecNumber evidence="4 15">6.3.2.1</ecNumber>
    </recommendedName>
    <alternativeName>
        <fullName evidence="14 15">Pantoate--beta-alanine ligase</fullName>
    </alternativeName>
    <alternativeName>
        <fullName evidence="11 15">Pantoate-activating enzyme</fullName>
    </alternativeName>
</protein>
<accession>W9GBK7</accession>
<comment type="caution">
    <text evidence="17">The sequence shown here is derived from an EMBL/GenBank/DDBJ whole genome shotgun (WGS) entry which is preliminary data.</text>
</comment>
<evidence type="ECO:0000256" key="7">
    <source>
        <dbReference type="ARBA" id="ARBA00022598"/>
    </source>
</evidence>
<dbReference type="Gene3D" id="3.40.50.620">
    <property type="entry name" value="HUPs"/>
    <property type="match status" value="1"/>
</dbReference>
<feature type="binding site" evidence="15">
    <location>
        <begin position="80"/>
        <end position="87"/>
    </location>
    <ligand>
        <name>ATP</name>
        <dbReference type="ChEBI" id="CHEBI:30616"/>
    </ligand>
</feature>
<dbReference type="PANTHER" id="PTHR21299:SF1">
    <property type="entry name" value="PANTOATE--BETA-ALANINE LIGASE"/>
    <property type="match status" value="1"/>
</dbReference>
<keyword evidence="7 15" id="KW-0436">Ligase</keyword>
<evidence type="ECO:0000256" key="5">
    <source>
        <dbReference type="ARBA" id="ARBA00014155"/>
    </source>
</evidence>
<dbReference type="SUPFAM" id="SSF52374">
    <property type="entry name" value="Nucleotidylyl transferase"/>
    <property type="match status" value="1"/>
</dbReference>
<reference evidence="17 18" key="1">
    <citation type="submission" date="2013-08" db="EMBL/GenBank/DDBJ databases">
        <title>Intrasporangium oryzae NRRL B-24470.</title>
        <authorList>
            <person name="Liu H."/>
            <person name="Wang G."/>
        </authorList>
    </citation>
    <scope>NUCLEOTIDE SEQUENCE [LARGE SCALE GENOMIC DNA]</scope>
    <source>
        <strain evidence="17 18">NRRL B-24470</strain>
    </source>
</reference>
<feature type="binding site" evidence="15">
    <location>
        <position position="111"/>
    </location>
    <ligand>
        <name>(R)-pantoate</name>
        <dbReference type="ChEBI" id="CHEBI:15980"/>
    </ligand>
</feature>
<evidence type="ECO:0000256" key="4">
    <source>
        <dbReference type="ARBA" id="ARBA00012219"/>
    </source>
</evidence>
<evidence type="ECO:0000256" key="2">
    <source>
        <dbReference type="ARBA" id="ARBA00004990"/>
    </source>
</evidence>
<comment type="pathway">
    <text evidence="2 15">Cofactor biosynthesis; (R)-pantothenate biosynthesis; (R)-pantothenate from (R)-pantoate and beta-alanine: step 1/1.</text>
</comment>
<feature type="binding site" evidence="15">
    <location>
        <position position="227"/>
    </location>
    <ligand>
        <name>ATP</name>
        <dbReference type="ChEBI" id="CHEBI:30616"/>
    </ligand>
</feature>
<dbReference type="eggNOG" id="COG0414">
    <property type="taxonomic scope" value="Bacteria"/>
</dbReference>
<evidence type="ECO:0000256" key="8">
    <source>
        <dbReference type="ARBA" id="ARBA00022655"/>
    </source>
</evidence>
<gene>
    <name evidence="15" type="primary">panC</name>
    <name evidence="17" type="ORF">N865_08960</name>
</gene>
<dbReference type="CDD" id="cd00560">
    <property type="entry name" value="PanC"/>
    <property type="match status" value="1"/>
</dbReference>
<keyword evidence="10 15" id="KW-0067">ATP-binding</keyword>
<dbReference type="STRING" id="1386089.N865_08960"/>
<keyword evidence="18" id="KW-1185">Reference proteome</keyword>
<comment type="miscellaneous">
    <text evidence="15">The reaction proceeds by a bi uni uni bi ping pong mechanism.</text>
</comment>
<dbReference type="FunFam" id="3.40.50.620:FF:000114">
    <property type="entry name" value="Pantothenate synthetase"/>
    <property type="match status" value="1"/>
</dbReference>
<dbReference type="HAMAP" id="MF_00158">
    <property type="entry name" value="PanC"/>
    <property type="match status" value="1"/>
</dbReference>
<evidence type="ECO:0000256" key="13">
    <source>
        <dbReference type="ARBA" id="ARBA00055042"/>
    </source>
</evidence>
<evidence type="ECO:0000256" key="6">
    <source>
        <dbReference type="ARBA" id="ARBA00022490"/>
    </source>
</evidence>
<name>W9GBK7_9MICO</name>
<feature type="active site" description="Proton donor" evidence="15">
    <location>
        <position position="87"/>
    </location>
</feature>
<feature type="binding site" evidence="15">
    <location>
        <position position="204"/>
    </location>
    <ligand>
        <name>(R)-pantoate</name>
        <dbReference type="ChEBI" id="CHEBI:15980"/>
    </ligand>
</feature>
<dbReference type="EMBL" id="AWSA01000001">
    <property type="protein sequence ID" value="EWT03571.1"/>
    <property type="molecule type" value="Genomic_DNA"/>
</dbReference>
<keyword evidence="9 15" id="KW-0547">Nucleotide-binding</keyword>
<dbReference type="Pfam" id="PF02569">
    <property type="entry name" value="Pantoate_ligase"/>
    <property type="match status" value="1"/>
</dbReference>
<dbReference type="EC" id="6.3.2.1" evidence="4 15"/>
<evidence type="ECO:0000256" key="3">
    <source>
        <dbReference type="ARBA" id="ARBA00009256"/>
    </source>
</evidence>
<dbReference type="InterPro" id="IPR014729">
    <property type="entry name" value="Rossmann-like_a/b/a_fold"/>
</dbReference>
<keyword evidence="6 15" id="KW-0963">Cytoplasm</keyword>
<evidence type="ECO:0000313" key="17">
    <source>
        <dbReference type="EMBL" id="EWT03571.1"/>
    </source>
</evidence>
<dbReference type="InterPro" id="IPR042176">
    <property type="entry name" value="Pantoate_ligase_C"/>
</dbReference>
<feature type="binding site" evidence="15">
    <location>
        <begin position="198"/>
        <end position="201"/>
    </location>
    <ligand>
        <name>ATP</name>
        <dbReference type="ChEBI" id="CHEBI:30616"/>
    </ligand>
</feature>
<comment type="function">
    <text evidence="13 15">Catalyzes the condensation of pantoate with beta-alanine in an ATP-dependent reaction via a pantoyl-adenylate intermediate.</text>
</comment>
<dbReference type="InterPro" id="IPR003721">
    <property type="entry name" value="Pantoate_ligase"/>
</dbReference>
<dbReference type="Gene3D" id="3.30.1300.10">
    <property type="entry name" value="Pantoate-beta-alanine ligase, C-terminal domain"/>
    <property type="match status" value="1"/>
</dbReference>
<evidence type="ECO:0000256" key="1">
    <source>
        <dbReference type="ARBA" id="ARBA00004496"/>
    </source>
</evidence>
<dbReference type="GO" id="GO:0004592">
    <property type="term" value="F:pantoate-beta-alanine ligase activity"/>
    <property type="evidence" value="ECO:0007669"/>
    <property type="project" value="UniProtKB-UniRule"/>
</dbReference>